<evidence type="ECO:0000313" key="3">
    <source>
        <dbReference type="EMBL" id="KAA6361822.1"/>
    </source>
</evidence>
<organism evidence="3 4">
    <name type="scientific">Streblomastix strix</name>
    <dbReference type="NCBI Taxonomy" id="222440"/>
    <lineage>
        <taxon>Eukaryota</taxon>
        <taxon>Metamonada</taxon>
        <taxon>Preaxostyla</taxon>
        <taxon>Oxymonadida</taxon>
        <taxon>Streblomastigidae</taxon>
        <taxon>Streblomastix</taxon>
    </lineage>
</organism>
<feature type="coiled-coil region" evidence="1">
    <location>
        <begin position="199"/>
        <end position="309"/>
    </location>
</feature>
<dbReference type="EMBL" id="SNRW01025018">
    <property type="protein sequence ID" value="KAA6361822.1"/>
    <property type="molecule type" value="Genomic_DNA"/>
</dbReference>
<feature type="compositionally biased region" description="Acidic residues" evidence="2">
    <location>
        <begin position="66"/>
        <end position="76"/>
    </location>
</feature>
<feature type="region of interest" description="Disordered" evidence="2">
    <location>
        <begin position="1"/>
        <end position="78"/>
    </location>
</feature>
<reference evidence="3 4" key="1">
    <citation type="submission" date="2019-03" db="EMBL/GenBank/DDBJ databases">
        <title>Single cell metagenomics reveals metabolic interactions within the superorganism composed of flagellate Streblomastix strix and complex community of Bacteroidetes bacteria on its surface.</title>
        <authorList>
            <person name="Treitli S.C."/>
            <person name="Kolisko M."/>
            <person name="Husnik F."/>
            <person name="Keeling P."/>
            <person name="Hampl V."/>
        </authorList>
    </citation>
    <scope>NUCLEOTIDE SEQUENCE [LARGE SCALE GENOMIC DNA]</scope>
    <source>
        <strain evidence="3">ST1C</strain>
    </source>
</reference>
<evidence type="ECO:0000313" key="4">
    <source>
        <dbReference type="Proteomes" id="UP000324800"/>
    </source>
</evidence>
<feature type="non-terminal residue" evidence="3">
    <location>
        <position position="544"/>
    </location>
</feature>
<evidence type="ECO:0000256" key="1">
    <source>
        <dbReference type="SAM" id="Coils"/>
    </source>
</evidence>
<sequence length="544" mass="64241">YEQAEHDKQRTRRRIRHKEKVEQQKAKERERIQRERLESGETTTQSDIEEDDEELSTRRESMMSFESEEEAEDDEVAQVTSDIRKISQLEDRASRVREKLDEDLYDRYQKVLNKHYDSMTSEREKVQAMKEKLRAWLLEKMDEENKAWEKQSIRSSDRIVTVKDLHQKALVSVNERVIAAHENKEELEQWGNRRLQLSNIAEMEDRQRAKEEADKFQNDVDHTQEYLLKRRVDREDMQQKADELRTDQIDEASDRRNGVERLLKEKKNEGEERLFKRLQEDLEHSKLLLKAFQNNIKRMTEEVGQKEAIVKVRRKKRKPGEQYDPQDDNQFTGATGDIVNDLIGYDDDDNYETVKERRVIYCGTDTEQLMNTEEKKAKDFKQYVTNELGTDEPLMTDIENRIVTLIQKVSSTSERTKGIDNSLLDMASVLKVLEAEVFNLEMRRDQEEAASKETVSEVDRLWEDPQEQLRNTNHYVQVIHKSMDDQSRFEDEILAYFKAGFGRSMRTVRETMEAIDDQTAARAKSLEVNAGEKLRATEAAAEKQ</sequence>
<feature type="compositionally biased region" description="Basic residues" evidence="2">
    <location>
        <begin position="9"/>
        <end position="18"/>
    </location>
</feature>
<gene>
    <name evidence="3" type="ORF">EZS28_042651</name>
</gene>
<protein>
    <submittedName>
        <fullName evidence="3">Uncharacterized protein</fullName>
    </submittedName>
</protein>
<evidence type="ECO:0000256" key="2">
    <source>
        <dbReference type="SAM" id="MobiDB-lite"/>
    </source>
</evidence>
<comment type="caution">
    <text evidence="3">The sequence shown here is derived from an EMBL/GenBank/DDBJ whole genome shotgun (WGS) entry which is preliminary data.</text>
</comment>
<keyword evidence="1" id="KW-0175">Coiled coil</keyword>
<proteinExistence type="predicted"/>
<accession>A0A5J4TVA9</accession>
<dbReference type="AlphaFoldDB" id="A0A5J4TVA9"/>
<dbReference type="Proteomes" id="UP000324800">
    <property type="component" value="Unassembled WGS sequence"/>
</dbReference>
<name>A0A5J4TVA9_9EUKA</name>
<feature type="region of interest" description="Disordered" evidence="2">
    <location>
        <begin position="312"/>
        <end position="335"/>
    </location>
</feature>
<feature type="non-terminal residue" evidence="3">
    <location>
        <position position="1"/>
    </location>
</feature>
<feature type="compositionally biased region" description="Basic and acidic residues" evidence="2">
    <location>
        <begin position="19"/>
        <end position="39"/>
    </location>
</feature>